<feature type="region of interest" description="Disordered" evidence="1">
    <location>
        <begin position="151"/>
        <end position="186"/>
    </location>
</feature>
<dbReference type="STRING" id="316057.RPD_1963"/>
<proteinExistence type="predicted"/>
<evidence type="ECO:0000256" key="1">
    <source>
        <dbReference type="SAM" id="MobiDB-lite"/>
    </source>
</evidence>
<dbReference type="Proteomes" id="UP000001818">
    <property type="component" value="Chromosome"/>
</dbReference>
<reference evidence="2 3" key="1">
    <citation type="submission" date="2006-03" db="EMBL/GenBank/DDBJ databases">
        <title>Complete sequence of Rhodopseudomonas palustris BisB5.</title>
        <authorList>
            <consortium name="US DOE Joint Genome Institute"/>
            <person name="Copeland A."/>
            <person name="Lucas S."/>
            <person name="Lapidus A."/>
            <person name="Barry K."/>
            <person name="Detter J.C."/>
            <person name="Glavina del Rio T."/>
            <person name="Hammon N."/>
            <person name="Israni S."/>
            <person name="Dalin E."/>
            <person name="Tice H."/>
            <person name="Pitluck S."/>
            <person name="Chain P."/>
            <person name="Malfatti S."/>
            <person name="Shin M."/>
            <person name="Vergez L."/>
            <person name="Schmutz J."/>
            <person name="Larimer F."/>
            <person name="Land M."/>
            <person name="Hauser L."/>
            <person name="Pelletier D.A."/>
            <person name="Kyrpides N."/>
            <person name="Lykidis A."/>
            <person name="Oda Y."/>
            <person name="Harwood C.S."/>
            <person name="Richardson P."/>
        </authorList>
    </citation>
    <scope>NUCLEOTIDE SEQUENCE [LARGE SCALE GENOMIC DNA]</scope>
    <source>
        <strain evidence="2 3">BisB5</strain>
    </source>
</reference>
<feature type="compositionally biased region" description="Low complexity" evidence="1">
    <location>
        <begin position="151"/>
        <end position="171"/>
    </location>
</feature>
<dbReference type="KEGG" id="rpd:RPD_1963"/>
<feature type="compositionally biased region" description="Low complexity" evidence="1">
    <location>
        <begin position="1"/>
        <end position="94"/>
    </location>
</feature>
<gene>
    <name evidence="2" type="ordered locus">RPD_1963</name>
</gene>
<dbReference type="AlphaFoldDB" id="Q139P1"/>
<accession>Q139P1</accession>
<dbReference type="EMBL" id="CP000283">
    <property type="protein sequence ID" value="ABE39198.1"/>
    <property type="molecule type" value="Genomic_DNA"/>
</dbReference>
<protein>
    <submittedName>
        <fullName evidence="2">Uncharacterized protein</fullName>
    </submittedName>
</protein>
<name>Q139P1_RHOPS</name>
<feature type="region of interest" description="Disordered" evidence="1">
    <location>
        <begin position="1"/>
        <end position="125"/>
    </location>
</feature>
<dbReference type="HOGENOM" id="CLU_956059_0_0_5"/>
<evidence type="ECO:0000313" key="3">
    <source>
        <dbReference type="Proteomes" id="UP000001818"/>
    </source>
</evidence>
<sequence length="291" mass="30766">MTTQRSARPGAKPARAGRVSLAAKPAKAAGSTAGKAKPTANTVATETTKKTISAKTSVKAAKATKPAKSVKAPKATKPATAIKSAKSTKSAGTSARKKSAIKPTPAELSDPKANGDANVAKRNATLQRVTFRGDLRSVPTDPGDAQAIGGLAQQIARQDAAHAAADSTARPSARKKRSAVERLDDPEPAAGLVLIDRVSQSIERELCAIEKIIGVRPKKGERTETERRARTLASLARTLAEVRRLRSDEERKRPLDDDAIPRDLDELRRALSRRLEQMVASATQLPAAGDE</sequence>
<organism evidence="2 3">
    <name type="scientific">Rhodopseudomonas palustris (strain BisB5)</name>
    <dbReference type="NCBI Taxonomy" id="316057"/>
    <lineage>
        <taxon>Bacteria</taxon>
        <taxon>Pseudomonadati</taxon>
        <taxon>Pseudomonadota</taxon>
        <taxon>Alphaproteobacteria</taxon>
        <taxon>Hyphomicrobiales</taxon>
        <taxon>Nitrobacteraceae</taxon>
        <taxon>Rhodopseudomonas</taxon>
    </lineage>
</organism>
<evidence type="ECO:0000313" key="2">
    <source>
        <dbReference type="EMBL" id="ABE39198.1"/>
    </source>
</evidence>